<dbReference type="Proteomes" id="UP000770661">
    <property type="component" value="Unassembled WGS sequence"/>
</dbReference>
<protein>
    <submittedName>
        <fullName evidence="2">Uncharacterized protein</fullName>
    </submittedName>
</protein>
<proteinExistence type="predicted"/>
<evidence type="ECO:0000313" key="2">
    <source>
        <dbReference type="EMBL" id="KAG0727662.1"/>
    </source>
</evidence>
<comment type="caution">
    <text evidence="2">The sequence shown here is derived from an EMBL/GenBank/DDBJ whole genome shotgun (WGS) entry which is preliminary data.</text>
</comment>
<gene>
    <name evidence="2" type="ORF">GWK47_034173</name>
</gene>
<evidence type="ECO:0000256" key="1">
    <source>
        <dbReference type="SAM" id="MobiDB-lite"/>
    </source>
</evidence>
<dbReference type="AlphaFoldDB" id="A0A8J4YHS1"/>
<dbReference type="EMBL" id="JACEEZ010003091">
    <property type="protein sequence ID" value="KAG0727662.1"/>
    <property type="molecule type" value="Genomic_DNA"/>
</dbReference>
<feature type="region of interest" description="Disordered" evidence="1">
    <location>
        <begin position="1"/>
        <end position="49"/>
    </location>
</feature>
<keyword evidence="3" id="KW-1185">Reference proteome</keyword>
<reference evidence="2" key="1">
    <citation type="submission" date="2020-07" db="EMBL/GenBank/DDBJ databases">
        <title>The High-quality genome of the commercially important snow crab, Chionoecetes opilio.</title>
        <authorList>
            <person name="Jeong J.-H."/>
            <person name="Ryu S."/>
        </authorList>
    </citation>
    <scope>NUCLEOTIDE SEQUENCE</scope>
    <source>
        <strain evidence="2">MADBK_172401_WGS</strain>
        <tissue evidence="2">Digestive gland</tissue>
    </source>
</reference>
<evidence type="ECO:0000313" key="3">
    <source>
        <dbReference type="Proteomes" id="UP000770661"/>
    </source>
</evidence>
<sequence length="140" mass="15256">MCAAVQRQGAHSAGTSSSQGGAPLAHHSSGPEVRRPRATCGSPVAPAEGCWGDCRTEGYSPQECPKPHFPHRRHSARGHWTPAISIFFYSQLTCLRQSVARTAAPASPSLQCGKFCKPSRDCQTSQELQQRTRMQHVKYP</sequence>
<accession>A0A8J4YHS1</accession>
<name>A0A8J4YHS1_CHIOP</name>
<organism evidence="2 3">
    <name type="scientific">Chionoecetes opilio</name>
    <name type="common">Atlantic snow crab</name>
    <name type="synonym">Cancer opilio</name>
    <dbReference type="NCBI Taxonomy" id="41210"/>
    <lineage>
        <taxon>Eukaryota</taxon>
        <taxon>Metazoa</taxon>
        <taxon>Ecdysozoa</taxon>
        <taxon>Arthropoda</taxon>
        <taxon>Crustacea</taxon>
        <taxon>Multicrustacea</taxon>
        <taxon>Malacostraca</taxon>
        <taxon>Eumalacostraca</taxon>
        <taxon>Eucarida</taxon>
        <taxon>Decapoda</taxon>
        <taxon>Pleocyemata</taxon>
        <taxon>Brachyura</taxon>
        <taxon>Eubrachyura</taxon>
        <taxon>Majoidea</taxon>
        <taxon>Majidae</taxon>
        <taxon>Chionoecetes</taxon>
    </lineage>
</organism>